<dbReference type="HOGENOM" id="CLU_352330_0_0_1"/>
<proteinExistence type="predicted"/>
<name>S8AXS0_DACHA</name>
<keyword evidence="3" id="KW-1185">Reference proteome</keyword>
<evidence type="ECO:0000313" key="2">
    <source>
        <dbReference type="EMBL" id="EPS45766.1"/>
    </source>
</evidence>
<feature type="region of interest" description="Disordered" evidence="1">
    <location>
        <begin position="187"/>
        <end position="207"/>
    </location>
</feature>
<protein>
    <recommendedName>
        <fullName evidence="4">Clr5 domain-containing protein</fullName>
    </recommendedName>
</protein>
<reference evidence="2 3" key="1">
    <citation type="journal article" date="2013" name="PLoS Genet.">
        <title>Genomic mechanisms accounting for the adaptation to parasitism in nematode-trapping fungi.</title>
        <authorList>
            <person name="Meerupati T."/>
            <person name="Andersson K.M."/>
            <person name="Friman E."/>
            <person name="Kumar D."/>
            <person name="Tunlid A."/>
            <person name="Ahren D."/>
        </authorList>
    </citation>
    <scope>NUCLEOTIDE SEQUENCE [LARGE SCALE GENOMIC DNA]</scope>
    <source>
        <strain evidence="2 3">CBS 200.50</strain>
    </source>
</reference>
<gene>
    <name evidence="2" type="ORF">H072_228</name>
</gene>
<dbReference type="OrthoDB" id="10677850at2759"/>
<feature type="compositionally biased region" description="Polar residues" evidence="1">
    <location>
        <begin position="195"/>
        <end position="207"/>
    </location>
</feature>
<accession>S8AXS0</accession>
<dbReference type="AlphaFoldDB" id="S8AXS0"/>
<organism evidence="2 3">
    <name type="scientific">Dactylellina haptotyla (strain CBS 200.50)</name>
    <name type="common">Nematode-trapping fungus</name>
    <name type="synonym">Monacrosporium haptotylum</name>
    <dbReference type="NCBI Taxonomy" id="1284197"/>
    <lineage>
        <taxon>Eukaryota</taxon>
        <taxon>Fungi</taxon>
        <taxon>Dikarya</taxon>
        <taxon>Ascomycota</taxon>
        <taxon>Pezizomycotina</taxon>
        <taxon>Orbiliomycetes</taxon>
        <taxon>Orbiliales</taxon>
        <taxon>Orbiliaceae</taxon>
        <taxon>Dactylellina</taxon>
    </lineage>
</organism>
<dbReference type="Proteomes" id="UP000015100">
    <property type="component" value="Unassembled WGS sequence"/>
</dbReference>
<comment type="caution">
    <text evidence="2">The sequence shown here is derived from an EMBL/GenBank/DDBJ whole genome shotgun (WGS) entry which is preliminary data.</text>
</comment>
<reference evidence="3" key="2">
    <citation type="submission" date="2013-04" db="EMBL/GenBank/DDBJ databases">
        <title>Genomic mechanisms accounting for the adaptation to parasitism in nematode-trapping fungi.</title>
        <authorList>
            <person name="Ahren D.G."/>
        </authorList>
    </citation>
    <scope>NUCLEOTIDE SEQUENCE [LARGE SCALE GENOMIC DNA]</scope>
    <source>
        <strain evidence="3">CBS 200.50</strain>
    </source>
</reference>
<evidence type="ECO:0008006" key="4">
    <source>
        <dbReference type="Google" id="ProtNLM"/>
    </source>
</evidence>
<sequence>MNYKIVKASPARPKRGYRKSKHVLIHKDFILRMHGYGMSQKDILHALEFERDFHLKDHSLKRYLDEWGVSHKSLTEKRKLHIRNTILERRDQGKNLHRVTLGRSGRVLSEKEVRDVLNNFRRITLVSKASSPGDIILSTPSPATALDDDGYSQRVESKIAPKYPKYTDQVADSSQRLIFGMEEAKMNDDAEAPQSLPTDKSNLPPSTNMDVDTGVLGNVETPESESSTFGKLSRDSPSNEAFIDASLEKRPVHNPSLEAPQSPCRVSVSGPAGREPIIPEPDSLDKGESLAVTLENLCEDLTQSIKSMILQPVNQPVDTRQTCSPEEFWKIVSLRFIADFNWAVDEMENTARTFRDRQKMNSSSGGSKHSQGSPNDGLISPFMLLSDDWDFWAPKDPNIVEWAVRGDWPEFFERHGLSVREGFKNDILVAFYKILMHLWQTLGPDEATLAARSEGYFFHPIDQLRFRALVIHIPYLLSESSGISLTHRVVYEALVYFQDFARKFQHTRELQLGLISDTLLELTEFLFSMHSAFQLTLYRSSGAIINRIEMYAERNELHMVPRLIQRARGILIPSHFAHEMEKISGIQMAVRLQLLLVRMSRLEDAKTLYYYIKHNMHQSRGRGYGSKDSRYLAAAAGIISIHRELGQHHEVKEYGDILYENLATLSADDFKEMMRSPVAVEEWMVFYSNRAVANVEGSDSLSAVRVIQTMLHRLSYADPAVVRPFNKRVFDVVTWVLTERGLVHYTEPILERLVKGFQDERIPEDHPLYQKILFAAGSATFQLYLQDDEWSVSRFLGA</sequence>
<evidence type="ECO:0000313" key="3">
    <source>
        <dbReference type="Proteomes" id="UP000015100"/>
    </source>
</evidence>
<evidence type="ECO:0000256" key="1">
    <source>
        <dbReference type="SAM" id="MobiDB-lite"/>
    </source>
</evidence>
<dbReference type="EMBL" id="AQGS01000003">
    <property type="protein sequence ID" value="EPS45766.1"/>
    <property type="molecule type" value="Genomic_DNA"/>
</dbReference>